<feature type="compositionally biased region" description="Acidic residues" evidence="5">
    <location>
        <begin position="1135"/>
        <end position="1147"/>
    </location>
</feature>
<keyword evidence="8" id="KW-1185">Reference proteome</keyword>
<evidence type="ECO:0000256" key="4">
    <source>
        <dbReference type="ARBA" id="ARBA00023306"/>
    </source>
</evidence>
<evidence type="ECO:0000313" key="7">
    <source>
        <dbReference type="EMBL" id="WVN88035.1"/>
    </source>
</evidence>
<evidence type="ECO:0000256" key="3">
    <source>
        <dbReference type="ARBA" id="ARBA00023242"/>
    </source>
</evidence>
<keyword evidence="4" id="KW-0131">Cell cycle</keyword>
<dbReference type="EMBL" id="CP143786">
    <property type="protein sequence ID" value="WVN88035.1"/>
    <property type="molecule type" value="Genomic_DNA"/>
</dbReference>
<dbReference type="Proteomes" id="UP000094043">
    <property type="component" value="Chromosome 3"/>
</dbReference>
<organism evidence="7 8">
    <name type="scientific">Cryptococcus depauperatus CBS 7841</name>
    <dbReference type="NCBI Taxonomy" id="1295531"/>
    <lineage>
        <taxon>Eukaryota</taxon>
        <taxon>Fungi</taxon>
        <taxon>Dikarya</taxon>
        <taxon>Basidiomycota</taxon>
        <taxon>Agaricomycotina</taxon>
        <taxon>Tremellomycetes</taxon>
        <taxon>Tremellales</taxon>
        <taxon>Cryptococcaceae</taxon>
        <taxon>Cryptococcus</taxon>
    </lineage>
</organism>
<evidence type="ECO:0000256" key="2">
    <source>
        <dbReference type="ARBA" id="ARBA00022880"/>
    </source>
</evidence>
<feature type="region of interest" description="Disordered" evidence="5">
    <location>
        <begin position="1067"/>
        <end position="1210"/>
    </location>
</feature>
<keyword evidence="2" id="KW-0236">DNA replication inhibitor</keyword>
<protein>
    <recommendedName>
        <fullName evidence="6">Timeless N-terminal domain-containing protein</fullName>
    </recommendedName>
</protein>
<evidence type="ECO:0000256" key="5">
    <source>
        <dbReference type="SAM" id="MobiDB-lite"/>
    </source>
</evidence>
<name>A0AAJ8M128_9TREE</name>
<feature type="compositionally biased region" description="Polar residues" evidence="5">
    <location>
        <begin position="955"/>
        <end position="984"/>
    </location>
</feature>
<dbReference type="AlphaFoldDB" id="A0AAJ8M128"/>
<keyword evidence="3" id="KW-0539">Nucleus</keyword>
<feature type="domain" description="Timeless N-terminal" evidence="6">
    <location>
        <begin position="56"/>
        <end position="319"/>
    </location>
</feature>
<dbReference type="InterPro" id="IPR044998">
    <property type="entry name" value="Timeless"/>
</dbReference>
<reference evidence="7" key="2">
    <citation type="journal article" date="2022" name="Elife">
        <title>Obligate sexual reproduction of a homothallic fungus closely related to the Cryptococcus pathogenic species complex.</title>
        <authorList>
            <person name="Passer A.R."/>
            <person name="Clancey S.A."/>
            <person name="Shea T."/>
            <person name="David-Palma M."/>
            <person name="Averette A.F."/>
            <person name="Boekhout T."/>
            <person name="Porcel B.M."/>
            <person name="Nowrousian M."/>
            <person name="Cuomo C.A."/>
            <person name="Sun S."/>
            <person name="Heitman J."/>
            <person name="Coelho M.A."/>
        </authorList>
    </citation>
    <scope>NUCLEOTIDE SEQUENCE</scope>
    <source>
        <strain evidence="7">CBS 7841</strain>
    </source>
</reference>
<feature type="compositionally biased region" description="Basic residues" evidence="5">
    <location>
        <begin position="942"/>
        <end position="953"/>
    </location>
</feature>
<dbReference type="GeneID" id="91087445"/>
<dbReference type="GO" id="GO:0043111">
    <property type="term" value="P:replication fork arrest"/>
    <property type="evidence" value="ECO:0007669"/>
    <property type="project" value="TreeGrafter"/>
</dbReference>
<dbReference type="RefSeq" id="XP_066068735.1">
    <property type="nucleotide sequence ID" value="XM_066212638.1"/>
</dbReference>
<feature type="compositionally biased region" description="Basic and acidic residues" evidence="5">
    <location>
        <begin position="1116"/>
        <end position="1133"/>
    </location>
</feature>
<gene>
    <name evidence="7" type="ORF">L203_103234</name>
</gene>
<evidence type="ECO:0000313" key="8">
    <source>
        <dbReference type="Proteomes" id="UP000094043"/>
    </source>
</evidence>
<dbReference type="GO" id="GO:0000076">
    <property type="term" value="P:DNA replication checkpoint signaling"/>
    <property type="evidence" value="ECO:0007669"/>
    <property type="project" value="TreeGrafter"/>
</dbReference>
<dbReference type="GO" id="GO:0003677">
    <property type="term" value="F:DNA binding"/>
    <property type="evidence" value="ECO:0007669"/>
    <property type="project" value="TreeGrafter"/>
</dbReference>
<reference evidence="7" key="3">
    <citation type="submission" date="2024-01" db="EMBL/GenBank/DDBJ databases">
        <authorList>
            <person name="Coelho M.A."/>
            <person name="David-Palma M."/>
            <person name="Shea T."/>
            <person name="Sun S."/>
            <person name="Cuomo C.A."/>
            <person name="Heitman J."/>
        </authorList>
    </citation>
    <scope>NUCLEOTIDE SEQUENCE</scope>
    <source>
        <strain evidence="7">CBS 7841</strain>
    </source>
</reference>
<evidence type="ECO:0000259" key="6">
    <source>
        <dbReference type="Pfam" id="PF04821"/>
    </source>
</evidence>
<accession>A0AAJ8M128</accession>
<reference evidence="7" key="1">
    <citation type="submission" date="2016-06" db="EMBL/GenBank/DDBJ databases">
        <authorList>
            <person name="Cuomo C."/>
            <person name="Litvintseva A."/>
            <person name="Heitman J."/>
            <person name="Chen Y."/>
            <person name="Sun S."/>
            <person name="Springer D."/>
            <person name="Dromer F."/>
            <person name="Young S."/>
            <person name="Zeng Q."/>
            <person name="Chapman S."/>
            <person name="Gujja S."/>
            <person name="Saif S."/>
            <person name="Birren B."/>
        </authorList>
    </citation>
    <scope>NUCLEOTIDE SEQUENCE</scope>
    <source>
        <strain evidence="7">CBS 7841</strain>
    </source>
</reference>
<dbReference type="GO" id="GO:0006281">
    <property type="term" value="P:DNA repair"/>
    <property type="evidence" value="ECO:0007669"/>
    <property type="project" value="TreeGrafter"/>
</dbReference>
<feature type="compositionally biased region" description="Basic residues" evidence="5">
    <location>
        <begin position="985"/>
        <end position="1012"/>
    </location>
</feature>
<dbReference type="GO" id="GO:0031298">
    <property type="term" value="C:replication fork protection complex"/>
    <property type="evidence" value="ECO:0007669"/>
    <property type="project" value="TreeGrafter"/>
</dbReference>
<comment type="subcellular location">
    <subcellularLocation>
        <location evidence="1">Nucleus</location>
    </subcellularLocation>
</comment>
<dbReference type="Pfam" id="PF04821">
    <property type="entry name" value="TIMELESS"/>
    <property type="match status" value="1"/>
</dbReference>
<sequence>MEDYDMDEAPPSPSEVLYSTENRHAIFYPAVQTLVNALGGYEDVESPSNPGNFETVYRPGDSILSVLKDLKKLWRKDDEDDERTVARCMYRAGLMKELVAVLCECAERGDWGRKVALVACDLIAALTWPIDVAQELKEMEDEGSVVTDYASLLRAQMEYKALFLKSVKPLECLLYLMVPCLAKSRKDEKDQRIISLGLHIIRNLLAIRDASSSGTTLGEQEEFTHLQSALISYLDKLTYLQLFLTLASAADKTDLNPLNAIVLDILYLIFKGIKASNLAQDQQLAPISSLTNLLEAEFRQKSLAKTTFTRHSRFGTTITARSGEQRVILHEGKAISQEPGKILDNIKRKRSTAVKKADDLTIAANLSHEAMIILQSFTHSFLEVAFNTFFDSILRDIRMERVKIRPSDNIRVFYLSYFFIEYLLFTRKKAAEETARSRNLTSVQERKTKELPLGAVAQMAEMDTLRWLFGRLRSCWDDKPRAWVELQACIDCFTQILLLIDEMAASKDEEEVEVAEILQHQLYYNYDILDSSLSVVREYKNQSIAYLDSIINFAYVLLRMLERYSKTKAFMFIRKRKNTHKRRKAEQVAARTHDDQEERKRIPEEYGNEEDEVLVEKQEGTSYEEHAFTFQSFEKRFSTEAVANTLLVYLERFLELDSEQLKRLVGLMHRQVIKTHAEALYFKVSAMIVFQRILEKQSALPNGPSSRDLVTLVTYVLRKIFKRVNVDRFTIVEVFSNKSRSSWRSMDGGDSDDGMGGQKVRIQENIGPAELQFIRKHNLSWSQQVGIVFTILCDDGLNHLIKWIVEVLEQVHAARQEVVLMTDGGFEEGNGPQNGVVSDEAIRKFTQFDLEGDTEEQRQAIASNPHFRLFLNLLSFTHLHPPNSLDFDEELSPSELNIAQQNALNSFFFPQNVLPKEIESVIESLKQYMDNPPNVGEEPKRLLRRKPRGRPRQARSLSPASDYDSQTEGAILDTNNPSAGFNPTTKRHQSRHERSDRRKGRQNKTGRKGRAKKAVETQNFKSAAFIEDSDDEDEEQMRLFFEKEEKLRREMQEEAIARGQVLPDVDGFNRKTKRKRSSYNVDQPSSSEENDIAYPSSRAELEEGSTTTVIATEKVAQAERQKAQLAEIRRMMVESENEDSPDSESDYGQDAHLPSPSAAKRPTMSLNFEDDGREGLLLNTRDYEDEDDSQIDGQAGNRRRKRKISDSDDE</sequence>
<dbReference type="PANTHER" id="PTHR22940:SF4">
    <property type="entry name" value="PROTEIN TIMELESS HOMOLOG"/>
    <property type="match status" value="1"/>
</dbReference>
<feature type="compositionally biased region" description="Polar residues" evidence="5">
    <location>
        <begin position="1078"/>
        <end position="1087"/>
    </location>
</feature>
<proteinExistence type="predicted"/>
<feature type="region of interest" description="Disordered" evidence="5">
    <location>
        <begin position="929"/>
        <end position="1033"/>
    </location>
</feature>
<evidence type="ECO:0000256" key="1">
    <source>
        <dbReference type="ARBA" id="ARBA00004123"/>
    </source>
</evidence>
<dbReference type="PANTHER" id="PTHR22940">
    <property type="entry name" value="TIMEOUT/TIMELESS-2"/>
    <property type="match status" value="1"/>
</dbReference>
<dbReference type="InterPro" id="IPR006906">
    <property type="entry name" value="Timeless_N"/>
</dbReference>
<dbReference type="KEGG" id="cdep:91087445"/>